<sequence length="292" mass="32797">MAKTCIMFLLLKGLYQSSSISSSESDEYNDDDIDELSKIFEFLDYAAIYWPAHFSRVRMDDRKLITPLVHKLCGTENTEYSFWYPVYWEHEQRGKIGYLDAWNFEYRTPDTTGLIFVTTLGYTELVDYFLSHGADINEIAREFGTALHVAACMGKPGMVEFLISRGASVNARGGDHGTALLAALRGRQEGVALSLIKSGAYMEGENIWEEDAVVLASSFGYLSVVKAVLHQGNIQNMGKALKGAIEKGHNSVSSTLIEYETDIETEAGLFTVAMREKQRNIIREWNRRRGGV</sequence>
<organism evidence="5 6">
    <name type="scientific">Penicillium cosmopolitanum</name>
    <dbReference type="NCBI Taxonomy" id="1131564"/>
    <lineage>
        <taxon>Eukaryota</taxon>
        <taxon>Fungi</taxon>
        <taxon>Dikarya</taxon>
        <taxon>Ascomycota</taxon>
        <taxon>Pezizomycotina</taxon>
        <taxon>Eurotiomycetes</taxon>
        <taxon>Eurotiomycetidae</taxon>
        <taxon>Eurotiales</taxon>
        <taxon>Aspergillaceae</taxon>
        <taxon>Penicillium</taxon>
    </lineage>
</organism>
<keyword evidence="4" id="KW-0732">Signal</keyword>
<evidence type="ECO:0000313" key="5">
    <source>
        <dbReference type="EMBL" id="KAJ5414091.1"/>
    </source>
</evidence>
<feature type="signal peptide" evidence="4">
    <location>
        <begin position="1"/>
        <end position="25"/>
    </location>
</feature>
<evidence type="ECO:0000256" key="1">
    <source>
        <dbReference type="ARBA" id="ARBA00022737"/>
    </source>
</evidence>
<dbReference type="GeneID" id="81364335"/>
<dbReference type="InterPro" id="IPR036770">
    <property type="entry name" value="Ankyrin_rpt-contain_sf"/>
</dbReference>
<keyword evidence="1" id="KW-0677">Repeat</keyword>
<dbReference type="SUPFAM" id="SSF48403">
    <property type="entry name" value="Ankyrin repeat"/>
    <property type="match status" value="1"/>
</dbReference>
<dbReference type="Proteomes" id="UP001147747">
    <property type="component" value="Unassembled WGS sequence"/>
</dbReference>
<name>A0A9X0BEC0_9EURO</name>
<keyword evidence="6" id="KW-1185">Reference proteome</keyword>
<dbReference type="SMART" id="SM00248">
    <property type="entry name" value="ANK"/>
    <property type="match status" value="3"/>
</dbReference>
<dbReference type="Gene3D" id="1.25.40.20">
    <property type="entry name" value="Ankyrin repeat-containing domain"/>
    <property type="match status" value="1"/>
</dbReference>
<dbReference type="PANTHER" id="PTHR24171">
    <property type="entry name" value="ANKYRIN REPEAT DOMAIN-CONTAINING PROTEIN 39-RELATED"/>
    <property type="match status" value="1"/>
</dbReference>
<dbReference type="PROSITE" id="PS50297">
    <property type="entry name" value="ANK_REP_REGION"/>
    <property type="match status" value="1"/>
</dbReference>
<reference evidence="5" key="2">
    <citation type="journal article" date="2023" name="IMA Fungus">
        <title>Comparative genomic study of the Penicillium genus elucidates a diverse pangenome and 15 lateral gene transfer events.</title>
        <authorList>
            <person name="Petersen C."/>
            <person name="Sorensen T."/>
            <person name="Nielsen M.R."/>
            <person name="Sondergaard T.E."/>
            <person name="Sorensen J.L."/>
            <person name="Fitzpatrick D.A."/>
            <person name="Frisvad J.C."/>
            <person name="Nielsen K.L."/>
        </authorList>
    </citation>
    <scope>NUCLEOTIDE SEQUENCE</scope>
    <source>
        <strain evidence="5">IBT 29677</strain>
    </source>
</reference>
<dbReference type="AlphaFoldDB" id="A0A9X0BEC0"/>
<evidence type="ECO:0000256" key="2">
    <source>
        <dbReference type="ARBA" id="ARBA00023043"/>
    </source>
</evidence>
<evidence type="ECO:0000256" key="4">
    <source>
        <dbReference type="SAM" id="SignalP"/>
    </source>
</evidence>
<dbReference type="PROSITE" id="PS50088">
    <property type="entry name" value="ANK_REPEAT"/>
    <property type="match status" value="1"/>
</dbReference>
<evidence type="ECO:0000313" key="6">
    <source>
        <dbReference type="Proteomes" id="UP001147747"/>
    </source>
</evidence>
<dbReference type="RefSeq" id="XP_056493937.1">
    <property type="nucleotide sequence ID" value="XM_056625355.1"/>
</dbReference>
<gene>
    <name evidence="5" type="ORF">N7509_000718</name>
</gene>
<proteinExistence type="predicted"/>
<dbReference type="OrthoDB" id="4506528at2759"/>
<feature type="chain" id="PRO_5040786588" evidence="4">
    <location>
        <begin position="26"/>
        <end position="292"/>
    </location>
</feature>
<protein>
    <submittedName>
        <fullName evidence="5">Uncharacterized protein</fullName>
    </submittedName>
</protein>
<dbReference type="Pfam" id="PF12796">
    <property type="entry name" value="Ank_2"/>
    <property type="match status" value="1"/>
</dbReference>
<dbReference type="PANTHER" id="PTHR24171:SF10">
    <property type="entry name" value="ANKYRIN REPEAT DOMAIN-CONTAINING PROTEIN 29-LIKE"/>
    <property type="match status" value="1"/>
</dbReference>
<evidence type="ECO:0000256" key="3">
    <source>
        <dbReference type="PROSITE-ProRule" id="PRU00023"/>
    </source>
</evidence>
<dbReference type="EMBL" id="JAPZBU010000003">
    <property type="protein sequence ID" value="KAJ5414091.1"/>
    <property type="molecule type" value="Genomic_DNA"/>
</dbReference>
<feature type="repeat" description="ANK" evidence="3">
    <location>
        <begin position="142"/>
        <end position="174"/>
    </location>
</feature>
<keyword evidence="2 3" id="KW-0040">ANK repeat</keyword>
<reference evidence="5" key="1">
    <citation type="submission" date="2022-12" db="EMBL/GenBank/DDBJ databases">
        <authorList>
            <person name="Petersen C."/>
        </authorList>
    </citation>
    <scope>NUCLEOTIDE SEQUENCE</scope>
    <source>
        <strain evidence="5">IBT 29677</strain>
    </source>
</reference>
<accession>A0A9X0BEC0</accession>
<dbReference type="InterPro" id="IPR002110">
    <property type="entry name" value="Ankyrin_rpt"/>
</dbReference>
<comment type="caution">
    <text evidence="5">The sequence shown here is derived from an EMBL/GenBank/DDBJ whole genome shotgun (WGS) entry which is preliminary data.</text>
</comment>